<organism evidence="2 3">
    <name type="scientific">Timema podura</name>
    <name type="common">Walking stick</name>
    <dbReference type="NCBI Taxonomy" id="61482"/>
    <lineage>
        <taxon>Eukaryota</taxon>
        <taxon>Metazoa</taxon>
        <taxon>Ecdysozoa</taxon>
        <taxon>Arthropoda</taxon>
        <taxon>Hexapoda</taxon>
        <taxon>Insecta</taxon>
        <taxon>Pterygota</taxon>
        <taxon>Neoptera</taxon>
        <taxon>Polyneoptera</taxon>
        <taxon>Phasmatodea</taxon>
        <taxon>Timematodea</taxon>
        <taxon>Timematoidea</taxon>
        <taxon>Timematidae</taxon>
        <taxon>Timema</taxon>
    </lineage>
</organism>
<name>A0ABN7NYY7_TIMPD</name>
<protein>
    <submittedName>
        <fullName evidence="2">Uncharacterized protein</fullName>
    </submittedName>
</protein>
<reference evidence="2" key="1">
    <citation type="submission" date="2021-03" db="EMBL/GenBank/DDBJ databases">
        <authorList>
            <person name="Tran Van P."/>
        </authorList>
    </citation>
    <scope>NUCLEOTIDE SEQUENCE</scope>
</reference>
<sequence length="200" mass="22646">MGFLVDEQQSRTGREEDPEYGHGSLGPGQVVNMIRPRTCMVTEHISIPASYSSGITLAINREAPAYQELRTTPELPLWRVVLVKVALFPCISRMKEMNSGFTFLLGGDELRLYLPSRRRRTTALPSVREELKHSFIFLLEGDTLFSLNKGENVTKRSCVPHSFLMSFHRMKPRSGDWAVMIDFLQETAITSLYSDSSVNC</sequence>
<feature type="region of interest" description="Disordered" evidence="1">
    <location>
        <begin position="1"/>
        <end position="27"/>
    </location>
</feature>
<gene>
    <name evidence="2" type="ORF">TPAB3V08_LOCUS7886</name>
</gene>
<evidence type="ECO:0000313" key="2">
    <source>
        <dbReference type="EMBL" id="CAG2060930.1"/>
    </source>
</evidence>
<dbReference type="EMBL" id="CAJPIN010014040">
    <property type="protein sequence ID" value="CAG2060930.1"/>
    <property type="molecule type" value="Genomic_DNA"/>
</dbReference>
<comment type="caution">
    <text evidence="2">The sequence shown here is derived from an EMBL/GenBank/DDBJ whole genome shotgun (WGS) entry which is preliminary data.</text>
</comment>
<accession>A0ABN7NYY7</accession>
<proteinExistence type="predicted"/>
<dbReference type="Proteomes" id="UP001153148">
    <property type="component" value="Unassembled WGS sequence"/>
</dbReference>
<evidence type="ECO:0000256" key="1">
    <source>
        <dbReference type="SAM" id="MobiDB-lite"/>
    </source>
</evidence>
<keyword evidence="3" id="KW-1185">Reference proteome</keyword>
<feature type="non-terminal residue" evidence="2">
    <location>
        <position position="200"/>
    </location>
</feature>
<evidence type="ECO:0000313" key="3">
    <source>
        <dbReference type="Proteomes" id="UP001153148"/>
    </source>
</evidence>